<keyword evidence="1" id="KW-0812">Transmembrane</keyword>
<evidence type="ECO:0008006" key="4">
    <source>
        <dbReference type="Google" id="ProtNLM"/>
    </source>
</evidence>
<sequence length="87" mass="9899">MKYLKSIFNGLCFMFLFILVVLSAPIVMILLGYTDFKQAPSFFGYNLYGIEIQGADFSSDANVLGLLLSFLIGVIIYFLFQAFFNRK</sequence>
<name>A0ABY1KTC5_9BACI</name>
<keyword evidence="1" id="KW-0472">Membrane</keyword>
<dbReference type="RefSeq" id="WP_076571109.1">
    <property type="nucleotide sequence ID" value="NZ_FTOK01000005.1"/>
</dbReference>
<gene>
    <name evidence="2" type="ORF">SAMN05421758_1053</name>
</gene>
<feature type="transmembrane region" description="Helical" evidence="1">
    <location>
        <begin position="12"/>
        <end position="33"/>
    </location>
</feature>
<dbReference type="Proteomes" id="UP000199777">
    <property type="component" value="Unassembled WGS sequence"/>
</dbReference>
<feature type="transmembrane region" description="Helical" evidence="1">
    <location>
        <begin position="63"/>
        <end position="84"/>
    </location>
</feature>
<evidence type="ECO:0000313" key="2">
    <source>
        <dbReference type="EMBL" id="SIS74776.1"/>
    </source>
</evidence>
<evidence type="ECO:0000313" key="3">
    <source>
        <dbReference type="Proteomes" id="UP000199777"/>
    </source>
</evidence>
<reference evidence="2 3" key="1">
    <citation type="submission" date="2017-01" db="EMBL/GenBank/DDBJ databases">
        <authorList>
            <person name="Varghese N."/>
            <person name="Submissions S."/>
        </authorList>
    </citation>
    <scope>NUCLEOTIDE SEQUENCE [LARGE SCALE GENOMIC DNA]</scope>
    <source>
        <strain evidence="2 3">DSM 22782</strain>
    </source>
</reference>
<keyword evidence="3" id="KW-1185">Reference proteome</keyword>
<dbReference type="EMBL" id="FTOK01000005">
    <property type="protein sequence ID" value="SIS74776.1"/>
    <property type="molecule type" value="Genomic_DNA"/>
</dbReference>
<protein>
    <recommendedName>
        <fullName evidence="4">YfzA-like protein</fullName>
    </recommendedName>
</protein>
<organism evidence="2 3">
    <name type="scientific">Salimicrobium salexigens</name>
    <dbReference type="NCBI Taxonomy" id="908941"/>
    <lineage>
        <taxon>Bacteria</taxon>
        <taxon>Bacillati</taxon>
        <taxon>Bacillota</taxon>
        <taxon>Bacilli</taxon>
        <taxon>Bacillales</taxon>
        <taxon>Bacillaceae</taxon>
        <taxon>Salimicrobium</taxon>
    </lineage>
</organism>
<proteinExistence type="predicted"/>
<keyword evidence="1" id="KW-1133">Transmembrane helix</keyword>
<comment type="caution">
    <text evidence="2">The sequence shown here is derived from an EMBL/GenBank/DDBJ whole genome shotgun (WGS) entry which is preliminary data.</text>
</comment>
<evidence type="ECO:0000256" key="1">
    <source>
        <dbReference type="SAM" id="Phobius"/>
    </source>
</evidence>
<accession>A0ABY1KTC5</accession>